<dbReference type="GO" id="GO:0004825">
    <property type="term" value="F:methionine-tRNA ligase activity"/>
    <property type="evidence" value="ECO:0007669"/>
    <property type="project" value="UniProtKB-EC"/>
</dbReference>
<name>A0A9D6LQG3_9BACT</name>
<dbReference type="InterPro" id="IPR014729">
    <property type="entry name" value="Rossmann-like_a/b/a_fold"/>
</dbReference>
<dbReference type="Proteomes" id="UP000808388">
    <property type="component" value="Unassembled WGS sequence"/>
</dbReference>
<keyword evidence="3 7" id="KW-0547">Nucleotide-binding</keyword>
<sequence>MKPFFVTTPIYYVNDLPHIGHAYTTVAADVLVRFKRQSGETALLLVGTDEHGAKIAEAASIHNKNPKEYVDEIVVGFKDAWEKLEIAYDRFIRTTDPDHESTAKDFLQKLFDRGYITKGIYEGLYCLGHEKFMSPEELVNGICPDHAKPALPYKEENYFFKLSQFEKKLINVIESNELEIRPLERKNEVVGKLRQGLEDISISRKSVSWGIPLPFDPSHTCYVWIEALINYYTYGQPTGAWPADLHLIGKDILWFHAIVWPAMLLAVDEDLPKKIFAHGFFTIGGQKMSKTLGNVITPHQLIETFGVEASRYLLLSSFPFGVDGDFDWSRMAEKYNADLANGIGNAVSRITTLAVGVNGIILGADPEFEKVFSGLHTKYRAYMSELDFFRATGIIQEMVKHLDQYLNEKKPWTLEGGEKKKVLRNCLGMTVALIGCAGPFMPKTADTVFGSLGLTKGTNPWGAAELKIERGANLFPRLG</sequence>
<keyword evidence="6 7" id="KW-0030">Aminoacyl-tRNA synthetase</keyword>
<dbReference type="Pfam" id="PF09334">
    <property type="entry name" value="tRNA-synt_1g"/>
    <property type="match status" value="2"/>
</dbReference>
<keyword evidence="5 7" id="KW-0648">Protein biosynthesis</keyword>
<feature type="domain" description="Methionyl/Leucyl tRNA synthetase" evidence="8">
    <location>
        <begin position="154"/>
        <end position="350"/>
    </location>
</feature>
<evidence type="ECO:0000313" key="9">
    <source>
        <dbReference type="EMBL" id="MBI3627753.1"/>
    </source>
</evidence>
<evidence type="ECO:0000256" key="6">
    <source>
        <dbReference type="ARBA" id="ARBA00023146"/>
    </source>
</evidence>
<dbReference type="EC" id="6.1.1.10" evidence="1"/>
<comment type="similarity">
    <text evidence="7">Belongs to the class-I aminoacyl-tRNA synthetase family.</text>
</comment>
<dbReference type="InterPro" id="IPR023457">
    <property type="entry name" value="Met-tRNA_synth_2"/>
</dbReference>
<dbReference type="GO" id="GO:0005524">
    <property type="term" value="F:ATP binding"/>
    <property type="evidence" value="ECO:0007669"/>
    <property type="project" value="UniProtKB-KW"/>
</dbReference>
<dbReference type="PRINTS" id="PR01041">
    <property type="entry name" value="TRNASYNTHMET"/>
</dbReference>
<dbReference type="Gene3D" id="2.170.220.10">
    <property type="match status" value="1"/>
</dbReference>
<evidence type="ECO:0000256" key="5">
    <source>
        <dbReference type="ARBA" id="ARBA00022917"/>
    </source>
</evidence>
<protein>
    <recommendedName>
        <fullName evidence="1">methionine--tRNA ligase</fullName>
        <ecNumber evidence="1">6.1.1.10</ecNumber>
    </recommendedName>
</protein>
<evidence type="ECO:0000256" key="4">
    <source>
        <dbReference type="ARBA" id="ARBA00022840"/>
    </source>
</evidence>
<evidence type="ECO:0000256" key="7">
    <source>
        <dbReference type="RuleBase" id="RU363039"/>
    </source>
</evidence>
<dbReference type="Gene3D" id="3.40.50.620">
    <property type="entry name" value="HUPs"/>
    <property type="match status" value="1"/>
</dbReference>
<dbReference type="SUPFAM" id="SSF47323">
    <property type="entry name" value="Anticodon-binding domain of a subclass of class I aminoacyl-tRNA synthetases"/>
    <property type="match status" value="1"/>
</dbReference>
<evidence type="ECO:0000256" key="2">
    <source>
        <dbReference type="ARBA" id="ARBA00022598"/>
    </source>
</evidence>
<organism evidence="9 10">
    <name type="scientific">Candidatus Sungiibacteriota bacterium</name>
    <dbReference type="NCBI Taxonomy" id="2750080"/>
    <lineage>
        <taxon>Bacteria</taxon>
        <taxon>Candidatus Sungiibacteriota</taxon>
    </lineage>
</organism>
<evidence type="ECO:0000313" key="10">
    <source>
        <dbReference type="Proteomes" id="UP000808388"/>
    </source>
</evidence>
<dbReference type="InterPro" id="IPR033911">
    <property type="entry name" value="MetRS_core"/>
</dbReference>
<dbReference type="FunFam" id="2.170.220.10:FF:000003">
    <property type="entry name" value="Methionine--tRNA ligase"/>
    <property type="match status" value="1"/>
</dbReference>
<evidence type="ECO:0000256" key="1">
    <source>
        <dbReference type="ARBA" id="ARBA00012838"/>
    </source>
</evidence>
<dbReference type="PANTHER" id="PTHR43326">
    <property type="entry name" value="METHIONYL-TRNA SYNTHETASE"/>
    <property type="match status" value="1"/>
</dbReference>
<gene>
    <name evidence="9" type="ORF">HY220_03370</name>
</gene>
<dbReference type="PANTHER" id="PTHR43326:SF1">
    <property type="entry name" value="METHIONINE--TRNA LIGASE, MITOCHONDRIAL"/>
    <property type="match status" value="1"/>
</dbReference>
<dbReference type="SUPFAM" id="SSF52374">
    <property type="entry name" value="Nucleotidylyl transferase"/>
    <property type="match status" value="1"/>
</dbReference>
<evidence type="ECO:0000259" key="8">
    <source>
        <dbReference type="Pfam" id="PF09334"/>
    </source>
</evidence>
<dbReference type="InterPro" id="IPR015413">
    <property type="entry name" value="Methionyl/Leucyl_tRNA_Synth"/>
</dbReference>
<dbReference type="InterPro" id="IPR009080">
    <property type="entry name" value="tRNAsynth_Ia_anticodon-bd"/>
</dbReference>
<accession>A0A9D6LQG3</accession>
<dbReference type="CDD" id="cd00814">
    <property type="entry name" value="MetRS_core"/>
    <property type="match status" value="1"/>
</dbReference>
<comment type="caution">
    <text evidence="9">The sequence shown here is derived from an EMBL/GenBank/DDBJ whole genome shotgun (WGS) entry which is preliminary data.</text>
</comment>
<dbReference type="AlphaFoldDB" id="A0A9D6LQG3"/>
<keyword evidence="4 7" id="KW-0067">ATP-binding</keyword>
<dbReference type="Gene3D" id="1.10.730.10">
    <property type="entry name" value="Isoleucyl-tRNA Synthetase, Domain 1"/>
    <property type="match status" value="1"/>
</dbReference>
<feature type="domain" description="Methionyl/Leucyl tRNA synthetase" evidence="8">
    <location>
        <begin position="5"/>
        <end position="145"/>
    </location>
</feature>
<evidence type="ECO:0000256" key="3">
    <source>
        <dbReference type="ARBA" id="ARBA00022741"/>
    </source>
</evidence>
<proteinExistence type="inferred from homology"/>
<keyword evidence="2 7" id="KW-0436">Ligase</keyword>
<dbReference type="EMBL" id="JACQCQ010000012">
    <property type="protein sequence ID" value="MBI3627753.1"/>
    <property type="molecule type" value="Genomic_DNA"/>
</dbReference>
<dbReference type="GO" id="GO:0006431">
    <property type="term" value="P:methionyl-tRNA aminoacylation"/>
    <property type="evidence" value="ECO:0007669"/>
    <property type="project" value="InterPro"/>
</dbReference>
<reference evidence="9" key="1">
    <citation type="submission" date="2020-07" db="EMBL/GenBank/DDBJ databases">
        <title>Huge and variable diversity of episymbiotic CPR bacteria and DPANN archaea in groundwater ecosystems.</title>
        <authorList>
            <person name="He C.Y."/>
            <person name="Keren R."/>
            <person name="Whittaker M."/>
            <person name="Farag I.F."/>
            <person name="Doudna J."/>
            <person name="Cate J.H.D."/>
            <person name="Banfield J.F."/>
        </authorList>
    </citation>
    <scope>NUCLEOTIDE SEQUENCE</scope>
    <source>
        <strain evidence="9">NC_groundwater_972_Pr1_S-0.2um_49_27</strain>
    </source>
</reference>